<feature type="compositionally biased region" description="Basic residues" evidence="1">
    <location>
        <begin position="232"/>
        <end position="244"/>
    </location>
</feature>
<dbReference type="EMBL" id="KN834231">
    <property type="protein sequence ID" value="KIK11369.1"/>
    <property type="molecule type" value="Genomic_DNA"/>
</dbReference>
<dbReference type="AlphaFoldDB" id="A0A0C9YBN8"/>
<evidence type="ECO:0000256" key="1">
    <source>
        <dbReference type="SAM" id="MobiDB-lite"/>
    </source>
</evidence>
<dbReference type="Proteomes" id="UP000054018">
    <property type="component" value="Unassembled WGS sequence"/>
</dbReference>
<reference evidence="3" key="2">
    <citation type="submission" date="2015-01" db="EMBL/GenBank/DDBJ databases">
        <title>Evolutionary Origins and Diversification of the Mycorrhizal Mutualists.</title>
        <authorList>
            <consortium name="DOE Joint Genome Institute"/>
            <consortium name="Mycorrhizal Genomics Consortium"/>
            <person name="Kohler A."/>
            <person name="Kuo A."/>
            <person name="Nagy L.G."/>
            <person name="Floudas D."/>
            <person name="Copeland A."/>
            <person name="Barry K.W."/>
            <person name="Cichocki N."/>
            <person name="Veneault-Fourrey C."/>
            <person name="LaButti K."/>
            <person name="Lindquist E.A."/>
            <person name="Lipzen A."/>
            <person name="Lundell T."/>
            <person name="Morin E."/>
            <person name="Murat C."/>
            <person name="Riley R."/>
            <person name="Ohm R."/>
            <person name="Sun H."/>
            <person name="Tunlid A."/>
            <person name="Henrissat B."/>
            <person name="Grigoriev I.V."/>
            <person name="Hibbett D.S."/>
            <person name="Martin F."/>
        </authorList>
    </citation>
    <scope>NUCLEOTIDE SEQUENCE [LARGE SCALE GENOMIC DNA]</scope>
    <source>
        <strain evidence="3">441</strain>
    </source>
</reference>
<feature type="region of interest" description="Disordered" evidence="1">
    <location>
        <begin position="111"/>
        <end position="151"/>
    </location>
</feature>
<reference evidence="2 3" key="1">
    <citation type="submission" date="2014-04" db="EMBL/GenBank/DDBJ databases">
        <authorList>
            <consortium name="DOE Joint Genome Institute"/>
            <person name="Kuo A."/>
            <person name="Kohler A."/>
            <person name="Costa M.D."/>
            <person name="Nagy L.G."/>
            <person name="Floudas D."/>
            <person name="Copeland A."/>
            <person name="Barry K.W."/>
            <person name="Cichocki N."/>
            <person name="Veneault-Fourrey C."/>
            <person name="LaButti K."/>
            <person name="Lindquist E.A."/>
            <person name="Lipzen A."/>
            <person name="Lundell T."/>
            <person name="Morin E."/>
            <person name="Murat C."/>
            <person name="Sun H."/>
            <person name="Tunlid A."/>
            <person name="Henrissat B."/>
            <person name="Grigoriev I.V."/>
            <person name="Hibbett D.S."/>
            <person name="Martin F."/>
            <person name="Nordberg H.P."/>
            <person name="Cantor M.N."/>
            <person name="Hua S.X."/>
        </authorList>
    </citation>
    <scope>NUCLEOTIDE SEQUENCE [LARGE SCALE GENOMIC DNA]</scope>
    <source>
        <strain evidence="2 3">441</strain>
    </source>
</reference>
<name>A0A0C9YBN8_9AGAM</name>
<organism evidence="2 3">
    <name type="scientific">Pisolithus microcarpus 441</name>
    <dbReference type="NCBI Taxonomy" id="765257"/>
    <lineage>
        <taxon>Eukaryota</taxon>
        <taxon>Fungi</taxon>
        <taxon>Dikarya</taxon>
        <taxon>Basidiomycota</taxon>
        <taxon>Agaricomycotina</taxon>
        <taxon>Agaricomycetes</taxon>
        <taxon>Agaricomycetidae</taxon>
        <taxon>Boletales</taxon>
        <taxon>Sclerodermatineae</taxon>
        <taxon>Pisolithaceae</taxon>
        <taxon>Pisolithus</taxon>
    </lineage>
</organism>
<protein>
    <recommendedName>
        <fullName evidence="4">Zn(2)-C6 fungal-type domain-containing protein</fullName>
    </recommendedName>
</protein>
<dbReference type="HOGENOM" id="CLU_043570_1_0_1"/>
<evidence type="ECO:0000313" key="3">
    <source>
        <dbReference type="Proteomes" id="UP000054018"/>
    </source>
</evidence>
<gene>
    <name evidence="2" type="ORF">PISMIDRAFT_19573</name>
</gene>
<dbReference type="OrthoDB" id="10561156at2759"/>
<feature type="compositionally biased region" description="Pro residues" evidence="1">
    <location>
        <begin position="326"/>
        <end position="342"/>
    </location>
</feature>
<keyword evidence="3" id="KW-1185">Reference proteome</keyword>
<proteinExistence type="predicted"/>
<feature type="compositionally biased region" description="Basic and acidic residues" evidence="1">
    <location>
        <begin position="141"/>
        <end position="151"/>
    </location>
</feature>
<accession>A0A0C9YBN8</accession>
<sequence length="467" mass="50041">MSMSKATTSRQPIYIPPEAIRKEIPKRWAQNMEALAAVMREILDEAAEEEVAREWMERFEEVSGQIEGLCTFATDMGTEVPRYPEETEEAISSSFMTLVALRNRFPRQVARLKGKTAQPPSSSVPVGGEVRWSRQQQEKAAMVDEGSKDTSRAADSVAVGVAAASSREAPAVKQEQAAVVDNVTQGLGSGVIGATQASQGTEEPCEQCVKRGVQCIWEGGAACEACHVGKKKCDKAGKPGRKRKNPDVPPASSASMSKRAKTTPVPPPLSSAPPKVTLKGRPRVVSRAVPATEAAPSLPVPQDIPSASVSTLPGVPLFLPSSRPTTPTPTPDPQDPTPPPSPVDHDTIDVSAAFVPVPSGILDEGKVGTDETPADVEEIDLTTPRASLLPEEDVPRARKGKHRADSSEQSPFEELDARIAAIEESVEWGEETLLNLYSQMAQVTADAGQVSTALRRAKLQLRSLKKW</sequence>
<evidence type="ECO:0000313" key="2">
    <source>
        <dbReference type="EMBL" id="KIK11369.1"/>
    </source>
</evidence>
<feature type="region of interest" description="Disordered" evidence="1">
    <location>
        <begin position="359"/>
        <end position="414"/>
    </location>
</feature>
<feature type="region of interest" description="Disordered" evidence="1">
    <location>
        <begin position="232"/>
        <end position="347"/>
    </location>
</feature>
<evidence type="ECO:0008006" key="4">
    <source>
        <dbReference type="Google" id="ProtNLM"/>
    </source>
</evidence>